<evidence type="ECO:0000256" key="5">
    <source>
        <dbReference type="ARBA" id="ARBA00022692"/>
    </source>
</evidence>
<dbReference type="EMBL" id="AYKH01000012">
    <property type="protein sequence ID" value="ROO27611.1"/>
    <property type="molecule type" value="Genomic_DNA"/>
</dbReference>
<dbReference type="Pfam" id="PF01925">
    <property type="entry name" value="TauE"/>
    <property type="match status" value="1"/>
</dbReference>
<dbReference type="GO" id="GO:0005886">
    <property type="term" value="C:plasma membrane"/>
    <property type="evidence" value="ECO:0007669"/>
    <property type="project" value="UniProtKB-SubCell"/>
</dbReference>
<evidence type="ECO:0000313" key="9">
    <source>
        <dbReference type="EMBL" id="ROO27611.1"/>
    </source>
</evidence>
<evidence type="ECO:0000313" key="10">
    <source>
        <dbReference type="Proteomes" id="UP000283993"/>
    </source>
</evidence>
<evidence type="ECO:0000256" key="8">
    <source>
        <dbReference type="RuleBase" id="RU363041"/>
    </source>
</evidence>
<dbReference type="GO" id="GO:0016740">
    <property type="term" value="F:transferase activity"/>
    <property type="evidence" value="ECO:0007669"/>
    <property type="project" value="UniProtKB-KW"/>
</dbReference>
<keyword evidence="3" id="KW-0813">Transport</keyword>
<keyword evidence="9" id="KW-0315">Glutamine amidotransferase</keyword>
<feature type="transmembrane region" description="Helical" evidence="8">
    <location>
        <begin position="98"/>
        <end position="116"/>
    </location>
</feature>
<dbReference type="Proteomes" id="UP000283993">
    <property type="component" value="Unassembled WGS sequence"/>
</dbReference>
<comment type="caution">
    <text evidence="9">The sequence shown here is derived from an EMBL/GenBank/DDBJ whole genome shotgun (WGS) entry which is preliminary data.</text>
</comment>
<reference evidence="9 10" key="1">
    <citation type="submission" date="2013-10" db="EMBL/GenBank/DDBJ databases">
        <title>Salinisphaera orenii MK-B5 Genome Sequencing.</title>
        <authorList>
            <person name="Lai Q."/>
            <person name="Li C."/>
            <person name="Shao Z."/>
        </authorList>
    </citation>
    <scope>NUCLEOTIDE SEQUENCE [LARGE SCALE GENOMIC DNA]</scope>
    <source>
        <strain evidence="9 10">MK-B5</strain>
    </source>
</reference>
<evidence type="ECO:0000256" key="4">
    <source>
        <dbReference type="ARBA" id="ARBA00022475"/>
    </source>
</evidence>
<accession>A0A423PQ13</accession>
<gene>
    <name evidence="9" type="ORF">SAOR_07065</name>
</gene>
<keyword evidence="6 8" id="KW-1133">Transmembrane helix</keyword>
<feature type="transmembrane region" description="Helical" evidence="8">
    <location>
        <begin position="165"/>
        <end position="190"/>
    </location>
</feature>
<evidence type="ECO:0000256" key="1">
    <source>
        <dbReference type="ARBA" id="ARBA00004651"/>
    </source>
</evidence>
<dbReference type="PANTHER" id="PTHR30269:SF32">
    <property type="entry name" value="MEMBRANE TRANSPORTER PROTEIN-RELATED"/>
    <property type="match status" value="1"/>
</dbReference>
<dbReference type="PANTHER" id="PTHR30269">
    <property type="entry name" value="TRANSMEMBRANE PROTEIN YFCA"/>
    <property type="match status" value="1"/>
</dbReference>
<sequence length="246" mass="26156">MTLSEVAIAFACLALGGVIKGATGAGAPIFAVPALAMMFDVQFAVVVMLMPNLLTNCWQAWRFRHQRLSTRFHLGFAGAGAVGVLPGSVMLARLPPHFLSLGVAFAVIAYIAFRVARPGWSIGRALARRLSAPAGLSAGLLQGASGLSAPVSLTFLNAMKLERPYFIFSASLFFVAMTLPQLPMLVALGVLTPQRLLLSTCALLPVVLFMPLGARLARHLPRKLFDRVILAVLGILAVKLLLDALL</sequence>
<evidence type="ECO:0000256" key="2">
    <source>
        <dbReference type="ARBA" id="ARBA00009142"/>
    </source>
</evidence>
<evidence type="ECO:0000256" key="7">
    <source>
        <dbReference type="ARBA" id="ARBA00023136"/>
    </source>
</evidence>
<organism evidence="9 10">
    <name type="scientific">Salinisphaera orenii MK-B5</name>
    <dbReference type="NCBI Taxonomy" id="856730"/>
    <lineage>
        <taxon>Bacteria</taxon>
        <taxon>Pseudomonadati</taxon>
        <taxon>Pseudomonadota</taxon>
        <taxon>Gammaproteobacteria</taxon>
        <taxon>Salinisphaerales</taxon>
        <taxon>Salinisphaeraceae</taxon>
        <taxon>Salinisphaera</taxon>
    </lineage>
</organism>
<feature type="transmembrane region" description="Helical" evidence="8">
    <location>
        <begin position="74"/>
        <end position="92"/>
    </location>
</feature>
<feature type="transmembrane region" description="Helical" evidence="8">
    <location>
        <begin position="196"/>
        <end position="217"/>
    </location>
</feature>
<feature type="transmembrane region" description="Helical" evidence="8">
    <location>
        <begin position="224"/>
        <end position="242"/>
    </location>
</feature>
<comment type="subcellular location">
    <subcellularLocation>
        <location evidence="1 8">Cell membrane</location>
        <topology evidence="1 8">Multi-pass membrane protein</topology>
    </subcellularLocation>
</comment>
<comment type="similarity">
    <text evidence="2 8">Belongs to the 4-toluene sulfonate uptake permease (TSUP) (TC 2.A.102) family.</text>
</comment>
<keyword evidence="10" id="KW-1185">Reference proteome</keyword>
<protein>
    <recommendedName>
        <fullName evidence="8">Probable membrane transporter protein</fullName>
    </recommendedName>
</protein>
<dbReference type="RefSeq" id="WP_123630804.1">
    <property type="nucleotide sequence ID" value="NZ_AYKH01000012.1"/>
</dbReference>
<proteinExistence type="inferred from homology"/>
<evidence type="ECO:0000256" key="3">
    <source>
        <dbReference type="ARBA" id="ARBA00022448"/>
    </source>
</evidence>
<keyword evidence="7 8" id="KW-0472">Membrane</keyword>
<keyword evidence="9" id="KW-0808">Transferase</keyword>
<name>A0A423PQ13_9GAMM</name>
<keyword evidence="4 8" id="KW-1003">Cell membrane</keyword>
<evidence type="ECO:0000256" key="6">
    <source>
        <dbReference type="ARBA" id="ARBA00022989"/>
    </source>
</evidence>
<dbReference type="InterPro" id="IPR002781">
    <property type="entry name" value="TM_pro_TauE-like"/>
</dbReference>
<dbReference type="AlphaFoldDB" id="A0A423PQ13"/>
<keyword evidence="5 8" id="KW-0812">Transmembrane</keyword>
<feature type="transmembrane region" description="Helical" evidence="8">
    <location>
        <begin position="34"/>
        <end position="54"/>
    </location>
</feature>
<dbReference type="InterPro" id="IPR052017">
    <property type="entry name" value="TSUP"/>
</dbReference>